<sequence>MPLDPTMSHDPTVSHSVSSLTECDLQSAGPMVPPPPRKVGRSSGRPANHATKNHCPKQGRIRRRFTATRVFLRTAD</sequence>
<dbReference type="AlphaFoldDB" id="A0AAW2G8K8"/>
<evidence type="ECO:0000313" key="3">
    <source>
        <dbReference type="Proteomes" id="UP001430953"/>
    </source>
</evidence>
<comment type="caution">
    <text evidence="2">The sequence shown here is derived from an EMBL/GenBank/DDBJ whole genome shotgun (WGS) entry which is preliminary data.</text>
</comment>
<feature type="compositionally biased region" description="Polar residues" evidence="1">
    <location>
        <begin position="9"/>
        <end position="21"/>
    </location>
</feature>
<protein>
    <submittedName>
        <fullName evidence="2">Uncharacterized protein</fullName>
    </submittedName>
</protein>
<organism evidence="2 3">
    <name type="scientific">Cardiocondyla obscurior</name>
    <dbReference type="NCBI Taxonomy" id="286306"/>
    <lineage>
        <taxon>Eukaryota</taxon>
        <taxon>Metazoa</taxon>
        <taxon>Ecdysozoa</taxon>
        <taxon>Arthropoda</taxon>
        <taxon>Hexapoda</taxon>
        <taxon>Insecta</taxon>
        <taxon>Pterygota</taxon>
        <taxon>Neoptera</taxon>
        <taxon>Endopterygota</taxon>
        <taxon>Hymenoptera</taxon>
        <taxon>Apocrita</taxon>
        <taxon>Aculeata</taxon>
        <taxon>Formicoidea</taxon>
        <taxon>Formicidae</taxon>
        <taxon>Myrmicinae</taxon>
        <taxon>Cardiocondyla</taxon>
    </lineage>
</organism>
<gene>
    <name evidence="2" type="ORF">PUN28_006425</name>
</gene>
<accession>A0AAW2G8K8</accession>
<proteinExistence type="predicted"/>
<evidence type="ECO:0000256" key="1">
    <source>
        <dbReference type="SAM" id="MobiDB-lite"/>
    </source>
</evidence>
<dbReference type="EMBL" id="JADYXP020000005">
    <property type="protein sequence ID" value="KAL0124569.1"/>
    <property type="molecule type" value="Genomic_DNA"/>
</dbReference>
<feature type="compositionally biased region" description="Basic residues" evidence="1">
    <location>
        <begin position="51"/>
        <end position="60"/>
    </location>
</feature>
<evidence type="ECO:0000313" key="2">
    <source>
        <dbReference type="EMBL" id="KAL0124569.1"/>
    </source>
</evidence>
<dbReference type="Proteomes" id="UP001430953">
    <property type="component" value="Unassembled WGS sequence"/>
</dbReference>
<keyword evidence="3" id="KW-1185">Reference proteome</keyword>
<feature type="region of interest" description="Disordered" evidence="1">
    <location>
        <begin position="1"/>
        <end position="60"/>
    </location>
</feature>
<name>A0AAW2G8K8_9HYME</name>
<reference evidence="2 3" key="1">
    <citation type="submission" date="2023-03" db="EMBL/GenBank/DDBJ databases">
        <title>High recombination rates correlate with genetic variation in Cardiocondyla obscurior ants.</title>
        <authorList>
            <person name="Errbii M."/>
        </authorList>
    </citation>
    <scope>NUCLEOTIDE SEQUENCE [LARGE SCALE GENOMIC DNA]</scope>
    <source>
        <strain evidence="2">Alpha-2009</strain>
        <tissue evidence="2">Whole body</tissue>
    </source>
</reference>